<proteinExistence type="predicted"/>
<dbReference type="AlphaFoldDB" id="A0A9W9YA76"/>
<gene>
    <name evidence="1" type="ORF">OS493_024470</name>
</gene>
<evidence type="ECO:0000313" key="1">
    <source>
        <dbReference type="EMBL" id="KAJ7328554.1"/>
    </source>
</evidence>
<evidence type="ECO:0000313" key="2">
    <source>
        <dbReference type="Proteomes" id="UP001163046"/>
    </source>
</evidence>
<dbReference type="EMBL" id="MU827796">
    <property type="protein sequence ID" value="KAJ7328554.1"/>
    <property type="molecule type" value="Genomic_DNA"/>
</dbReference>
<keyword evidence="2" id="KW-1185">Reference proteome</keyword>
<protein>
    <submittedName>
        <fullName evidence="1">Uncharacterized protein</fullName>
    </submittedName>
</protein>
<name>A0A9W9YA76_9CNID</name>
<dbReference type="Proteomes" id="UP001163046">
    <property type="component" value="Unassembled WGS sequence"/>
</dbReference>
<organism evidence="1 2">
    <name type="scientific">Desmophyllum pertusum</name>
    <dbReference type="NCBI Taxonomy" id="174260"/>
    <lineage>
        <taxon>Eukaryota</taxon>
        <taxon>Metazoa</taxon>
        <taxon>Cnidaria</taxon>
        <taxon>Anthozoa</taxon>
        <taxon>Hexacorallia</taxon>
        <taxon>Scleractinia</taxon>
        <taxon>Caryophylliina</taxon>
        <taxon>Caryophylliidae</taxon>
        <taxon>Desmophyllum</taxon>
    </lineage>
</organism>
<comment type="caution">
    <text evidence="1">The sequence shown here is derived from an EMBL/GenBank/DDBJ whole genome shotgun (WGS) entry which is preliminary data.</text>
</comment>
<reference evidence="1" key="1">
    <citation type="submission" date="2023-01" db="EMBL/GenBank/DDBJ databases">
        <title>Genome assembly of the deep-sea coral Lophelia pertusa.</title>
        <authorList>
            <person name="Herrera S."/>
            <person name="Cordes E."/>
        </authorList>
    </citation>
    <scope>NUCLEOTIDE SEQUENCE</scope>
    <source>
        <strain evidence="1">USNM1676648</strain>
        <tissue evidence="1">Polyp</tissue>
    </source>
</reference>
<dbReference type="OrthoDB" id="10693807at2759"/>
<accession>A0A9W9YA76</accession>
<sequence length="121" mass="12963">MLPLEPLMQRLKTLEDYNIRAVNLNGALLSKIAKCGRKDNIAVVLAIKDVCGKVRDSLARLPEAIVKIVANFARAAVVGGLPKDVNSDVLAVGAGKMSLNRSTKALQCKFTLLNYALTGTN</sequence>